<keyword evidence="2" id="KW-1185">Reference proteome</keyword>
<dbReference type="RefSeq" id="WP_139217864.1">
    <property type="nucleotide sequence ID" value="NZ_FOOT01000016.1"/>
</dbReference>
<proteinExistence type="predicted"/>
<organism evidence="1 2">
    <name type="scientific">Pontibacter chinhatensis</name>
    <dbReference type="NCBI Taxonomy" id="1436961"/>
    <lineage>
        <taxon>Bacteria</taxon>
        <taxon>Pseudomonadati</taxon>
        <taxon>Bacteroidota</taxon>
        <taxon>Cytophagia</taxon>
        <taxon>Cytophagales</taxon>
        <taxon>Hymenobacteraceae</taxon>
        <taxon>Pontibacter</taxon>
    </lineage>
</organism>
<dbReference type="STRING" id="1436961.SAMN05421739_1163"/>
<gene>
    <name evidence="1" type="ORF">SAMN05421739_1163</name>
</gene>
<evidence type="ECO:0000313" key="2">
    <source>
        <dbReference type="Proteomes" id="UP000198724"/>
    </source>
</evidence>
<name>A0A1I2ZMA0_9BACT</name>
<dbReference type="Proteomes" id="UP000198724">
    <property type="component" value="Unassembled WGS sequence"/>
</dbReference>
<evidence type="ECO:0000313" key="1">
    <source>
        <dbReference type="EMBL" id="SFH38874.1"/>
    </source>
</evidence>
<accession>A0A1I2ZMA0</accession>
<dbReference type="EMBL" id="FOOT01000016">
    <property type="protein sequence ID" value="SFH38874.1"/>
    <property type="molecule type" value="Genomic_DNA"/>
</dbReference>
<protein>
    <submittedName>
        <fullName evidence="1">Uncharacterized protein</fullName>
    </submittedName>
</protein>
<sequence>MRLAPQIQPPMRLHYKWMNEHNEILENRFAEGKVFQYNNRYYSFSFDIDNMGDILRIEFDMRNQEFLNNVPYTMVQFELMKLERTGEFLYVGTLRKTDLVTGLYNIKIAGHLYHNPSLNSLPHMIVPRI</sequence>
<dbReference type="AlphaFoldDB" id="A0A1I2ZMA0"/>
<reference evidence="2" key="1">
    <citation type="submission" date="2016-10" db="EMBL/GenBank/DDBJ databases">
        <authorList>
            <person name="Varghese N."/>
            <person name="Submissions S."/>
        </authorList>
    </citation>
    <scope>NUCLEOTIDE SEQUENCE [LARGE SCALE GENOMIC DNA]</scope>
    <source>
        <strain evidence="2">LP51</strain>
    </source>
</reference>